<keyword evidence="2" id="KW-0614">Plasmid</keyword>
<evidence type="ECO:0000313" key="2">
    <source>
        <dbReference type="EMBL" id="AHL68177.1"/>
    </source>
</evidence>
<geneLocation type="plasmid" evidence="1">
    <name>pBK30661</name>
</geneLocation>
<accession>W8QFS2</accession>
<protein>
    <submittedName>
        <fullName evidence="2">Uncharacterized protein</fullName>
    </submittedName>
</protein>
<organism evidence="2">
    <name type="scientific">Klebsiella pneumoniae</name>
    <dbReference type="NCBI Taxonomy" id="573"/>
    <lineage>
        <taxon>Bacteria</taxon>
        <taxon>Pseudomonadati</taxon>
        <taxon>Pseudomonadota</taxon>
        <taxon>Gammaproteobacteria</taxon>
        <taxon>Enterobacterales</taxon>
        <taxon>Enterobacteriaceae</taxon>
        <taxon>Klebsiella/Raoultella group</taxon>
        <taxon>Klebsiella</taxon>
        <taxon>Klebsiella pneumoniae complex</taxon>
    </lineage>
</organism>
<reference evidence="2" key="1">
    <citation type="journal article" date="2014" name="Antimicrob. Agents Chemother.">
        <title>Molecular Survey of the Dissemination of Two blaKPC-Harboring IncFIA Plasmids in New Jersey and New York Hospitals.</title>
        <authorList>
            <person name="Chen L."/>
            <person name="Chavda K.D."/>
            <person name="Melano R.G."/>
            <person name="Hong T."/>
            <person name="Rojtman A.D."/>
            <person name="Jacobs M.R."/>
            <person name="Bonomo R.A."/>
            <person name="Kreiswirth B.N."/>
        </authorList>
    </citation>
    <scope>NUCLEOTIDE SEQUENCE</scope>
    <source>
        <strain evidence="1">BK30661</strain>
        <strain evidence="2">BK30683</strain>
        <plasmid evidence="1">pBK30661</plasmid>
        <plasmid evidence="2">pBK30683</plasmid>
    </source>
</reference>
<dbReference type="EMBL" id="KF954759">
    <property type="protein sequence ID" value="AHL68004.1"/>
    <property type="molecule type" value="Genomic_DNA"/>
</dbReference>
<sequence length="53" mass="6074">MTFACEIITHMIIISHITTELNYRMAVPSGSDFYRYAKFPEVYHGQGISKASF</sequence>
<dbReference type="AlphaFoldDB" id="W8QFS2"/>
<geneLocation type="plasmid" evidence="2">
    <name>pBK30683</name>
</geneLocation>
<dbReference type="EMBL" id="KF954760">
    <property type="protein sequence ID" value="AHL68177.1"/>
    <property type="molecule type" value="Genomic_DNA"/>
</dbReference>
<evidence type="ECO:0000313" key="1">
    <source>
        <dbReference type="EMBL" id="AHL68004.1"/>
    </source>
</evidence>
<name>W8QFS2_KLEPN</name>
<proteinExistence type="predicted"/>